<name>D6GV42_PARA5</name>
<dbReference type="AlphaFoldDB" id="D6GV42"/>
<dbReference type="GO" id="GO:0005524">
    <property type="term" value="F:ATP binding"/>
    <property type="evidence" value="ECO:0007669"/>
    <property type="project" value="UniProtKB-KW"/>
</dbReference>
<dbReference type="GO" id="GO:0006436">
    <property type="term" value="P:tryptophanyl-tRNA aminoacylation"/>
    <property type="evidence" value="ECO:0007669"/>
    <property type="project" value="UniProtKB-UniRule"/>
</dbReference>
<dbReference type="InterPro" id="IPR002305">
    <property type="entry name" value="aa-tRNA-synth_Ic"/>
</dbReference>
<sequence length="384" mass="44020">MEELKVTPWEVSGELNEASYSKLVKKFGVELITSKLLERIEKIAKGKLHPFLSKKIFFAHRDLNLILDDYENGKSFYLDTGRGPSGKMHIGHLLPFTFTKWLQDTFDVHLLIQITDDEKYLIKSTRTKKEIEHVAEENILDILSLGFDPKKTHIIKDYDNAKELYYYATDVAKHTTMSTIKAVFGVTDSDNIGKVFFPSMQIVPSFLLSAISGKNLRCLIPYAIDQDPYFRISRDVLPKLGYYKPSSIISKFLPALQGNSGKMSSSVEESAIFLDDSEQTVKKKLMKYAFSGGRDTLEEQRKYGANPDIDFSFNVYSFIENDERKVQSVYDDYKSGKLLSGEMKALAADSINLFLNQLRQNREKVKNHLSEYMFNPNDFVGHRM</sequence>
<keyword evidence="4 9" id="KW-0547">Nucleotide-binding</keyword>
<dbReference type="InterPro" id="IPR014729">
    <property type="entry name" value="Rossmann-like_a/b/a_fold"/>
</dbReference>
<dbReference type="InterPro" id="IPR002306">
    <property type="entry name" value="Trp-tRNA-ligase"/>
</dbReference>
<dbReference type="GO" id="GO:0004830">
    <property type="term" value="F:tryptophan-tRNA ligase activity"/>
    <property type="evidence" value="ECO:0007669"/>
    <property type="project" value="UniProtKB-UniRule"/>
</dbReference>
<dbReference type="CDD" id="cd00806">
    <property type="entry name" value="TrpRS_core"/>
    <property type="match status" value="1"/>
</dbReference>
<evidence type="ECO:0000313" key="11">
    <source>
        <dbReference type="Proteomes" id="UP000009376"/>
    </source>
</evidence>
<dbReference type="PRINTS" id="PR01039">
    <property type="entry name" value="TRNASYNTHTRP"/>
</dbReference>
<protein>
    <recommendedName>
        <fullName evidence="2 8">Tryptophan--tRNA ligase</fullName>
        <ecNumber evidence="2 8">6.1.1.2</ecNumber>
    </recommendedName>
</protein>
<dbReference type="PANTHER" id="PTHR10055">
    <property type="entry name" value="TRYPTOPHANYL-TRNA SYNTHETASE"/>
    <property type="match status" value="1"/>
</dbReference>
<keyword evidence="7 9" id="KW-0030">Aminoacyl-tRNA synthetase</keyword>
<dbReference type="SUPFAM" id="SSF52374">
    <property type="entry name" value="Nucleotidylyl transferase"/>
    <property type="match status" value="1"/>
</dbReference>
<evidence type="ECO:0000256" key="5">
    <source>
        <dbReference type="ARBA" id="ARBA00022840"/>
    </source>
</evidence>
<dbReference type="InterPro" id="IPR001412">
    <property type="entry name" value="aa-tRNA-synth_I_CS"/>
</dbReference>
<dbReference type="EMBL" id="GG745550">
    <property type="protein sequence ID" value="EFD92969.1"/>
    <property type="molecule type" value="Genomic_DNA"/>
</dbReference>
<comment type="similarity">
    <text evidence="1 9">Belongs to the class-I aminoacyl-tRNA synthetase family.</text>
</comment>
<reference evidence="10 11" key="1">
    <citation type="journal article" date="2010" name="Proc. Natl. Acad. Sci. U.S.A.">
        <title>Enigmatic, ultrasmall, uncultivated Archaea.</title>
        <authorList>
            <person name="Baker B.J."/>
            <person name="Comolli L.R."/>
            <person name="Dick G.J."/>
            <person name="Hauser L.J."/>
            <person name="Hyatt D."/>
            <person name="Dill B.D."/>
            <person name="Land M.L."/>
            <person name="Verberkmoes N.C."/>
            <person name="Hettich R.L."/>
            <person name="Banfield J.F."/>
        </authorList>
    </citation>
    <scope>NUCLEOTIDE SEQUENCE [LARGE SCALE GENOMIC DNA]</scope>
</reference>
<keyword evidence="3 9" id="KW-0436">Ligase</keyword>
<keyword evidence="5 9" id="KW-0067">ATP-binding</keyword>
<evidence type="ECO:0000256" key="9">
    <source>
        <dbReference type="RuleBase" id="RU363036"/>
    </source>
</evidence>
<dbReference type="EC" id="6.1.1.2" evidence="2 8"/>
<evidence type="ECO:0000256" key="6">
    <source>
        <dbReference type="ARBA" id="ARBA00022917"/>
    </source>
</evidence>
<accession>D6GV42</accession>
<evidence type="ECO:0000256" key="1">
    <source>
        <dbReference type="ARBA" id="ARBA00005594"/>
    </source>
</evidence>
<evidence type="ECO:0000256" key="3">
    <source>
        <dbReference type="ARBA" id="ARBA00022598"/>
    </source>
</evidence>
<evidence type="ECO:0000256" key="4">
    <source>
        <dbReference type="ARBA" id="ARBA00022741"/>
    </source>
</evidence>
<organism evidence="10 11">
    <name type="scientific">Candidatus Parvarchaeum acidophilus ARMAN-5</name>
    <dbReference type="NCBI Taxonomy" id="662762"/>
    <lineage>
        <taxon>Archaea</taxon>
        <taxon>Candidatus Parvarchaeota</taxon>
        <taxon>Candidatus Parvarchaeum</taxon>
    </lineage>
</organism>
<dbReference type="PANTHER" id="PTHR10055:SF1">
    <property type="entry name" value="TRYPTOPHAN--TRNA LIGASE, CYTOPLASMIC"/>
    <property type="match status" value="1"/>
</dbReference>
<gene>
    <name evidence="10" type="ORF">BJBARM5_0345</name>
</gene>
<evidence type="ECO:0000256" key="8">
    <source>
        <dbReference type="NCBIfam" id="TIGR00233"/>
    </source>
</evidence>
<keyword evidence="6 9" id="KW-0648">Protein biosynthesis</keyword>
<dbReference type="GO" id="GO:0005737">
    <property type="term" value="C:cytoplasm"/>
    <property type="evidence" value="ECO:0007669"/>
    <property type="project" value="UniProtKB-UniRule"/>
</dbReference>
<evidence type="ECO:0000256" key="2">
    <source>
        <dbReference type="ARBA" id="ARBA00013161"/>
    </source>
</evidence>
<evidence type="ECO:0000256" key="7">
    <source>
        <dbReference type="ARBA" id="ARBA00023146"/>
    </source>
</evidence>
<dbReference type="NCBIfam" id="TIGR00233">
    <property type="entry name" value="trpS"/>
    <property type="match status" value="1"/>
</dbReference>
<dbReference type="Proteomes" id="UP000009376">
    <property type="component" value="Unassembled WGS sequence"/>
</dbReference>
<dbReference type="Gene3D" id="3.40.50.620">
    <property type="entry name" value="HUPs"/>
    <property type="match status" value="1"/>
</dbReference>
<proteinExistence type="inferred from homology"/>
<dbReference type="PROSITE" id="PS00178">
    <property type="entry name" value="AA_TRNA_LIGASE_I"/>
    <property type="match status" value="1"/>
</dbReference>
<dbReference type="Pfam" id="PF00579">
    <property type="entry name" value="tRNA-synt_1b"/>
    <property type="match status" value="1"/>
</dbReference>
<evidence type="ECO:0000313" key="10">
    <source>
        <dbReference type="EMBL" id="EFD92969.1"/>
    </source>
</evidence>
<dbReference type="Gene3D" id="1.10.240.10">
    <property type="entry name" value="Tyrosyl-Transfer RNA Synthetase"/>
    <property type="match status" value="1"/>
</dbReference>